<accession>W5TLA2</accession>
<evidence type="ECO:0000313" key="4">
    <source>
        <dbReference type="EMBL" id="AHH20140.1"/>
    </source>
</evidence>
<dbReference type="Proteomes" id="UP000019150">
    <property type="component" value="Chromosome"/>
</dbReference>
<keyword evidence="2" id="KW-0812">Transmembrane</keyword>
<feature type="transmembrane region" description="Helical" evidence="2">
    <location>
        <begin position="78"/>
        <end position="101"/>
    </location>
</feature>
<protein>
    <recommendedName>
        <fullName evidence="3">LysM domain-containing protein</fullName>
    </recommendedName>
</protein>
<sequence length="163" mass="17116">MRTAVEEFSTIDIRFGSADERPVRTTRPVRAAAPRTDSRRPSGARRPSDAVGYDGVSVARLPRGSHPLQRVERARAGLATLAATALITAVAVCGLIGIAHVRSVEPPAATQTVQVQPGESLSEVAQRVAPAKPVRDTVARIVDLNGLRGAEVATGRTLLVPAS</sequence>
<dbReference type="Gene3D" id="3.10.350.10">
    <property type="entry name" value="LysM domain"/>
    <property type="match status" value="1"/>
</dbReference>
<name>W5TLA2_9NOCA</name>
<dbReference type="KEGG" id="nno:NONO_c53600"/>
<organism evidence="4 5">
    <name type="scientific">Nocardia nova SH22a</name>
    <dbReference type="NCBI Taxonomy" id="1415166"/>
    <lineage>
        <taxon>Bacteria</taxon>
        <taxon>Bacillati</taxon>
        <taxon>Actinomycetota</taxon>
        <taxon>Actinomycetes</taxon>
        <taxon>Mycobacteriales</taxon>
        <taxon>Nocardiaceae</taxon>
        <taxon>Nocardia</taxon>
    </lineage>
</organism>
<dbReference type="AlphaFoldDB" id="W5TLA2"/>
<dbReference type="InterPro" id="IPR018392">
    <property type="entry name" value="LysM"/>
</dbReference>
<proteinExistence type="predicted"/>
<gene>
    <name evidence="4" type="ORF">NONO_c53600</name>
</gene>
<dbReference type="EMBL" id="CP006850">
    <property type="protein sequence ID" value="AHH20140.1"/>
    <property type="molecule type" value="Genomic_DNA"/>
</dbReference>
<dbReference type="RefSeq" id="WP_025351520.1">
    <property type="nucleotide sequence ID" value="NZ_CP006850.1"/>
</dbReference>
<dbReference type="HOGENOM" id="CLU_116678_0_0_11"/>
<evidence type="ECO:0000259" key="3">
    <source>
        <dbReference type="Pfam" id="PF01476"/>
    </source>
</evidence>
<dbReference type="STRING" id="1415166.NONO_c53600"/>
<dbReference type="InterPro" id="IPR036779">
    <property type="entry name" value="LysM_dom_sf"/>
</dbReference>
<keyword evidence="2" id="KW-0472">Membrane</keyword>
<evidence type="ECO:0000313" key="5">
    <source>
        <dbReference type="Proteomes" id="UP000019150"/>
    </source>
</evidence>
<dbReference type="PATRIC" id="fig|1415166.3.peg.5528"/>
<feature type="region of interest" description="Disordered" evidence="1">
    <location>
        <begin position="16"/>
        <end position="57"/>
    </location>
</feature>
<feature type="domain" description="LysM" evidence="3">
    <location>
        <begin position="114"/>
        <end position="161"/>
    </location>
</feature>
<keyword evidence="2" id="KW-1133">Transmembrane helix</keyword>
<evidence type="ECO:0000256" key="2">
    <source>
        <dbReference type="SAM" id="Phobius"/>
    </source>
</evidence>
<keyword evidence="5" id="KW-1185">Reference proteome</keyword>
<feature type="compositionally biased region" description="Low complexity" evidence="1">
    <location>
        <begin position="25"/>
        <end position="35"/>
    </location>
</feature>
<dbReference type="OrthoDB" id="4570141at2"/>
<reference evidence="4 5" key="1">
    <citation type="journal article" date="2014" name="Appl. Environ. Microbiol.">
        <title>Insights into the Microbial Degradation of Rubber and Gutta-Percha by Analysis of the Complete Genome of Nocardia nova SH22a.</title>
        <authorList>
            <person name="Luo Q."/>
            <person name="Hiessl S."/>
            <person name="Poehlein A."/>
            <person name="Daniel R."/>
            <person name="Steinbuchel A."/>
        </authorList>
    </citation>
    <scope>NUCLEOTIDE SEQUENCE [LARGE SCALE GENOMIC DNA]</scope>
    <source>
        <strain evidence="4">SH22a</strain>
    </source>
</reference>
<dbReference type="Pfam" id="PF01476">
    <property type="entry name" value="LysM"/>
    <property type="match status" value="1"/>
</dbReference>
<dbReference type="eggNOG" id="COG1388">
    <property type="taxonomic scope" value="Bacteria"/>
</dbReference>
<evidence type="ECO:0000256" key="1">
    <source>
        <dbReference type="SAM" id="MobiDB-lite"/>
    </source>
</evidence>